<sequence>MSVSAPLRKKLINQFVEHLGWTVDEAENFIERSDRSELAFVIAAMQLISVR</sequence>
<gene>
    <name evidence="1" type="ORF">GGR02_002909</name>
</gene>
<reference evidence="1 2" key="1">
    <citation type="submission" date="2020-08" db="EMBL/GenBank/DDBJ databases">
        <title>Genomic Encyclopedia of Type Strains, Phase IV (KMG-IV): sequencing the most valuable type-strain genomes for metagenomic binning, comparative biology and taxonomic classification.</title>
        <authorList>
            <person name="Goeker M."/>
        </authorList>
    </citation>
    <scope>NUCLEOTIDE SEQUENCE [LARGE SCALE GENOMIC DNA]</scope>
    <source>
        <strain evidence="1 2">DSM 17075</strain>
    </source>
</reference>
<organism evidence="1 2">
    <name type="scientific">Anoxybacteroides voinovskiense</name>
    <dbReference type="NCBI Taxonomy" id="230470"/>
    <lineage>
        <taxon>Bacteria</taxon>
        <taxon>Bacillati</taxon>
        <taxon>Bacillota</taxon>
        <taxon>Bacilli</taxon>
        <taxon>Bacillales</taxon>
        <taxon>Anoxybacillaceae</taxon>
        <taxon>Anoxybacteroides</taxon>
    </lineage>
</organism>
<name>A0A840DXA7_9BACL</name>
<protein>
    <submittedName>
        <fullName evidence="1">Uncharacterized protein</fullName>
    </submittedName>
</protein>
<evidence type="ECO:0000313" key="2">
    <source>
        <dbReference type="Proteomes" id="UP000559598"/>
    </source>
</evidence>
<dbReference type="AlphaFoldDB" id="A0A840DXA7"/>
<dbReference type="Proteomes" id="UP000559598">
    <property type="component" value="Unassembled WGS sequence"/>
</dbReference>
<dbReference type="EMBL" id="JACIDE010000025">
    <property type="protein sequence ID" value="MBB4075107.1"/>
    <property type="molecule type" value="Genomic_DNA"/>
</dbReference>
<keyword evidence="2" id="KW-1185">Reference proteome</keyword>
<dbReference type="RefSeq" id="WP_183185627.1">
    <property type="nucleotide sequence ID" value="NZ_BMNP01000024.1"/>
</dbReference>
<accession>A0A840DXA7</accession>
<evidence type="ECO:0000313" key="1">
    <source>
        <dbReference type="EMBL" id="MBB4075107.1"/>
    </source>
</evidence>
<comment type="caution">
    <text evidence="1">The sequence shown here is derived from an EMBL/GenBank/DDBJ whole genome shotgun (WGS) entry which is preliminary data.</text>
</comment>
<proteinExistence type="predicted"/>